<name>A0A1D3L821_PLACE</name>
<dbReference type="PROSITE" id="PS51257">
    <property type="entry name" value="PROKAR_LIPOPROTEIN"/>
    <property type="match status" value="1"/>
</dbReference>
<dbReference type="Pfam" id="PF06022">
    <property type="entry name" value="Cir_Bir_Yir"/>
    <property type="match status" value="1"/>
</dbReference>
<feature type="compositionally biased region" description="Polar residues" evidence="1">
    <location>
        <begin position="239"/>
        <end position="254"/>
    </location>
</feature>
<proteinExistence type="predicted"/>
<dbReference type="EMBL" id="FMIO01000088">
    <property type="protein sequence ID" value="SCL85065.1"/>
    <property type="molecule type" value="Genomic_DNA"/>
</dbReference>
<feature type="compositionally biased region" description="Low complexity" evidence="1">
    <location>
        <begin position="255"/>
        <end position="270"/>
    </location>
</feature>
<reference evidence="2 3" key="1">
    <citation type="submission" date="2016-08" db="EMBL/GenBank/DDBJ databases">
        <authorList>
            <consortium name="Pathogen Informatics"/>
        </authorList>
    </citation>
    <scope>NUCLEOTIDE SEQUENCE [LARGE SCALE GENOMIC DNA]</scope>
    <source>
        <strain evidence="2 3">DK</strain>
    </source>
</reference>
<dbReference type="NCBIfam" id="TIGR01590">
    <property type="entry name" value="yir-bir-cir_Pla"/>
    <property type="match status" value="1"/>
</dbReference>
<evidence type="ECO:0000313" key="2">
    <source>
        <dbReference type="EMBL" id="SCL85065.1"/>
    </source>
</evidence>
<sequence>MSKEVCEAFKKIDDCLQIGMISTGGSCSIDEVLAQYWPKKIKGQNENCGKICEKMSAGFIWLLITFENLCDGQCSDNENEKYAEYAILWLNYKLNQISNEETATLKDFYTKYIKDNKDHVDYKDHLDNKIYSMNIDSEKIYNIYEAFEILCNMYTVYNENDKECTNCLQNSEEFVQNAEEFVEKIGELNNDPNITGNESYSKILSTLSDDYNCLKDHYANNCSKCSNIPDFPEIKTSQFSVESSTPSHVQDNSHSSLQGSEVTSSSSSVA</sequence>
<dbReference type="AlphaFoldDB" id="A0A1D3L821"/>
<feature type="non-terminal residue" evidence="2">
    <location>
        <position position="270"/>
    </location>
</feature>
<feature type="region of interest" description="Disordered" evidence="1">
    <location>
        <begin position="239"/>
        <end position="270"/>
    </location>
</feature>
<evidence type="ECO:0000313" key="3">
    <source>
        <dbReference type="Proteomes" id="UP000195879"/>
    </source>
</evidence>
<protein>
    <submittedName>
        <fullName evidence="2">Plasmodium variant antigen protein Cir/Yir/Bir, putative</fullName>
    </submittedName>
</protein>
<accession>A0A1D3L821</accession>
<gene>
    <name evidence="2" type="ORF">PCHDK_000500700</name>
</gene>
<organism evidence="2 3">
    <name type="scientific">Plasmodium chabaudi adami</name>
    <dbReference type="NCBI Taxonomy" id="5826"/>
    <lineage>
        <taxon>Eukaryota</taxon>
        <taxon>Sar</taxon>
        <taxon>Alveolata</taxon>
        <taxon>Apicomplexa</taxon>
        <taxon>Aconoidasida</taxon>
        <taxon>Haemosporida</taxon>
        <taxon>Plasmodiidae</taxon>
        <taxon>Plasmodium</taxon>
        <taxon>Plasmodium (Vinckeia)</taxon>
    </lineage>
</organism>
<dbReference type="InterPro" id="IPR006477">
    <property type="entry name" value="Yir_bir_cir"/>
</dbReference>
<evidence type="ECO:0000256" key="1">
    <source>
        <dbReference type="SAM" id="MobiDB-lite"/>
    </source>
</evidence>
<dbReference type="Proteomes" id="UP000195879">
    <property type="component" value="Unassembled WGS sequence"/>
</dbReference>